<accession>A0A811KJV9</accession>
<dbReference type="InterPro" id="IPR052782">
    <property type="entry name" value="Oocyte-zygote_transition_reg"/>
</dbReference>
<reference evidence="4" key="1">
    <citation type="submission" date="2020-09" db="EMBL/GenBank/DDBJ databases">
        <authorList>
            <person name="Kikuchi T."/>
        </authorList>
    </citation>
    <scope>NUCLEOTIDE SEQUENCE</scope>
    <source>
        <strain evidence="4">SH1</strain>
    </source>
</reference>
<dbReference type="Proteomes" id="UP000614601">
    <property type="component" value="Unassembled WGS sequence"/>
</dbReference>
<dbReference type="InterPro" id="IPR000387">
    <property type="entry name" value="Tyr_Pase_dom"/>
</dbReference>
<dbReference type="SMART" id="SM00404">
    <property type="entry name" value="PTPc_motif"/>
    <property type="match status" value="1"/>
</dbReference>
<feature type="compositionally biased region" description="Basic residues" evidence="1">
    <location>
        <begin position="55"/>
        <end position="69"/>
    </location>
</feature>
<dbReference type="Pfam" id="PF00102">
    <property type="entry name" value="Y_phosphatase"/>
    <property type="match status" value="1"/>
</dbReference>
<feature type="domain" description="Tyrosine specific protein phosphatases" evidence="3">
    <location>
        <begin position="302"/>
        <end position="376"/>
    </location>
</feature>
<comment type="caution">
    <text evidence="4">The sequence shown here is derived from an EMBL/GenBank/DDBJ whole genome shotgun (WGS) entry which is preliminary data.</text>
</comment>
<evidence type="ECO:0000313" key="4">
    <source>
        <dbReference type="EMBL" id="CAD5216617.1"/>
    </source>
</evidence>
<evidence type="ECO:0000313" key="5">
    <source>
        <dbReference type="Proteomes" id="UP000614601"/>
    </source>
</evidence>
<feature type="compositionally biased region" description="Basic and acidic residues" evidence="1">
    <location>
        <begin position="43"/>
        <end position="54"/>
    </location>
</feature>
<feature type="region of interest" description="Disordered" evidence="1">
    <location>
        <begin position="1"/>
        <end position="101"/>
    </location>
</feature>
<sequence>MAKKQNEVSQYLTDMGAPKTPKRRRNSSQLTRDETESPASKSKNYDTKEKETAKKKDKKKNKKSGKKPTRTYLDNANNDDPTDMDPAETPKEDKKKEFTSAMSEAQPSAYVMGDPRVTFVMAFAKNGVRKVMHEFVTLRTYQPKNISLKAFEKNATKNRYADVSCLDASRVVLKGQEEDYIHANRVCPPGSKAQNYICTQGPMTDTCDDFWLMVQQEKASVIVMLCDFVEEETEKCAYYYPMKEGESQTYNNIKVKCEKTGPADIGAAVLSQLELEGPSETLSITHIRLSDWQDHTAPTDAIPIIKLIKLAKKKCASGKPIIVHCSAGIGRTGTFVAIDYVNEKLKATDGKGTMLEFVKEIRKQRLLSVQSAPQYVFLHLAVMISMFQDNPQLEKTPLHNQFIQDYAKYLKKLKAKLEKKKKT</sequence>
<protein>
    <recommendedName>
        <fullName evidence="6">Protein-tyrosine phosphatase</fullName>
    </recommendedName>
</protein>
<dbReference type="PRINTS" id="PR00700">
    <property type="entry name" value="PRTYPHPHTASE"/>
</dbReference>
<dbReference type="PROSITE" id="PS50055">
    <property type="entry name" value="TYR_PHOSPHATASE_PTP"/>
    <property type="match status" value="1"/>
</dbReference>
<evidence type="ECO:0000256" key="1">
    <source>
        <dbReference type="SAM" id="MobiDB-lite"/>
    </source>
</evidence>
<dbReference type="AlphaFoldDB" id="A0A811KJV9"/>
<keyword evidence="5" id="KW-1185">Reference proteome</keyword>
<dbReference type="Proteomes" id="UP000783686">
    <property type="component" value="Unassembled WGS sequence"/>
</dbReference>
<evidence type="ECO:0000259" key="2">
    <source>
        <dbReference type="PROSITE" id="PS50055"/>
    </source>
</evidence>
<feature type="compositionally biased region" description="Basic and acidic residues" evidence="1">
    <location>
        <begin position="88"/>
        <end position="98"/>
    </location>
</feature>
<dbReference type="SUPFAM" id="SSF52799">
    <property type="entry name" value="(Phosphotyrosine protein) phosphatases II"/>
    <property type="match status" value="1"/>
</dbReference>
<dbReference type="InterPro" id="IPR029021">
    <property type="entry name" value="Prot-tyrosine_phosphatase-like"/>
</dbReference>
<dbReference type="InterPro" id="IPR003595">
    <property type="entry name" value="Tyr_Pase_cat"/>
</dbReference>
<dbReference type="OrthoDB" id="8609993at2759"/>
<dbReference type="GO" id="GO:0004725">
    <property type="term" value="F:protein tyrosine phosphatase activity"/>
    <property type="evidence" value="ECO:0007669"/>
    <property type="project" value="InterPro"/>
</dbReference>
<dbReference type="CDD" id="cd00047">
    <property type="entry name" value="PTPc"/>
    <property type="match status" value="1"/>
</dbReference>
<dbReference type="SMART" id="SM00194">
    <property type="entry name" value="PTPc"/>
    <property type="match status" value="1"/>
</dbReference>
<dbReference type="PROSITE" id="PS00383">
    <property type="entry name" value="TYR_PHOSPHATASE_1"/>
    <property type="match status" value="1"/>
</dbReference>
<dbReference type="InterPro" id="IPR016130">
    <property type="entry name" value="Tyr_Pase_AS"/>
</dbReference>
<dbReference type="PANTHER" id="PTHR46163">
    <property type="entry name" value="TYROSINE-PROTEIN PHOSPHATASE-RELATED"/>
    <property type="match status" value="1"/>
</dbReference>
<dbReference type="PROSITE" id="PS50056">
    <property type="entry name" value="TYR_PHOSPHATASE_2"/>
    <property type="match status" value="1"/>
</dbReference>
<dbReference type="EMBL" id="CAJFCW020000003">
    <property type="protein sequence ID" value="CAG9106285.1"/>
    <property type="molecule type" value="Genomic_DNA"/>
</dbReference>
<evidence type="ECO:0000259" key="3">
    <source>
        <dbReference type="PROSITE" id="PS50056"/>
    </source>
</evidence>
<proteinExistence type="predicted"/>
<name>A0A811KJV9_9BILA</name>
<gene>
    <name evidence="4" type="ORF">BOKJ2_LOCUS6677</name>
</gene>
<evidence type="ECO:0008006" key="6">
    <source>
        <dbReference type="Google" id="ProtNLM"/>
    </source>
</evidence>
<dbReference type="EMBL" id="CAJFDH010000003">
    <property type="protein sequence ID" value="CAD5216617.1"/>
    <property type="molecule type" value="Genomic_DNA"/>
</dbReference>
<feature type="domain" description="Tyrosine-protein phosphatase" evidence="2">
    <location>
        <begin position="131"/>
        <end position="385"/>
    </location>
</feature>
<dbReference type="InterPro" id="IPR000242">
    <property type="entry name" value="PTP_cat"/>
</dbReference>
<organism evidence="4 5">
    <name type="scientific">Bursaphelenchus okinawaensis</name>
    <dbReference type="NCBI Taxonomy" id="465554"/>
    <lineage>
        <taxon>Eukaryota</taxon>
        <taxon>Metazoa</taxon>
        <taxon>Ecdysozoa</taxon>
        <taxon>Nematoda</taxon>
        <taxon>Chromadorea</taxon>
        <taxon>Rhabditida</taxon>
        <taxon>Tylenchina</taxon>
        <taxon>Tylenchomorpha</taxon>
        <taxon>Aphelenchoidea</taxon>
        <taxon>Aphelenchoididae</taxon>
        <taxon>Bursaphelenchus</taxon>
    </lineage>
</organism>
<dbReference type="Gene3D" id="3.90.190.10">
    <property type="entry name" value="Protein tyrosine phosphatase superfamily"/>
    <property type="match status" value="1"/>
</dbReference>